<keyword evidence="4 7" id="KW-1133">Transmembrane helix</keyword>
<evidence type="ECO:0000313" key="9">
    <source>
        <dbReference type="EMBL" id="GAA4756188.1"/>
    </source>
</evidence>
<organism evidence="9 10">
    <name type="scientific">Amnibacterium soli</name>
    <dbReference type="NCBI Taxonomy" id="1282736"/>
    <lineage>
        <taxon>Bacteria</taxon>
        <taxon>Bacillati</taxon>
        <taxon>Actinomycetota</taxon>
        <taxon>Actinomycetes</taxon>
        <taxon>Micrococcales</taxon>
        <taxon>Microbacteriaceae</taxon>
        <taxon>Amnibacterium</taxon>
    </lineage>
</organism>
<feature type="region of interest" description="Disordered" evidence="6">
    <location>
        <begin position="62"/>
        <end position="98"/>
    </location>
</feature>
<dbReference type="Proteomes" id="UP001500121">
    <property type="component" value="Unassembled WGS sequence"/>
</dbReference>
<sequence>MARVLVFAGIAAVVLAVFAVVDCLLTERPRVRVLPKWAWILIAVVLPVVGPLLWLLVGRASARSQPVRRVIGPDDDPTFLKSRNPVRPEQRAPAADDARWQQLEQELANLDSDADDEGDAPRR</sequence>
<name>A0ABP8ZGH8_9MICO</name>
<keyword evidence="10" id="KW-1185">Reference proteome</keyword>
<proteinExistence type="predicted"/>
<feature type="transmembrane region" description="Helical" evidence="7">
    <location>
        <begin position="38"/>
        <end position="57"/>
    </location>
</feature>
<evidence type="ECO:0000259" key="8">
    <source>
        <dbReference type="Pfam" id="PF13396"/>
    </source>
</evidence>
<evidence type="ECO:0000256" key="7">
    <source>
        <dbReference type="SAM" id="Phobius"/>
    </source>
</evidence>
<protein>
    <recommendedName>
        <fullName evidence="8">Cardiolipin synthase N-terminal domain-containing protein</fullName>
    </recommendedName>
</protein>
<keyword evidence="3 7" id="KW-0812">Transmembrane</keyword>
<gene>
    <name evidence="9" type="ORF">GCM10025783_31900</name>
</gene>
<feature type="compositionally biased region" description="Basic and acidic residues" evidence="6">
    <location>
        <begin position="86"/>
        <end position="98"/>
    </location>
</feature>
<feature type="domain" description="Cardiolipin synthase N-terminal" evidence="8">
    <location>
        <begin position="14"/>
        <end position="59"/>
    </location>
</feature>
<evidence type="ECO:0000256" key="2">
    <source>
        <dbReference type="ARBA" id="ARBA00022475"/>
    </source>
</evidence>
<evidence type="ECO:0000256" key="6">
    <source>
        <dbReference type="SAM" id="MobiDB-lite"/>
    </source>
</evidence>
<comment type="subcellular location">
    <subcellularLocation>
        <location evidence="1">Cell membrane</location>
        <topology evidence="1">Multi-pass membrane protein</topology>
    </subcellularLocation>
</comment>
<keyword evidence="2" id="KW-1003">Cell membrane</keyword>
<dbReference type="Pfam" id="PF13396">
    <property type="entry name" value="PLDc_N"/>
    <property type="match status" value="1"/>
</dbReference>
<accession>A0ABP8ZGH8</accession>
<reference evidence="10" key="1">
    <citation type="journal article" date="2019" name="Int. J. Syst. Evol. Microbiol.">
        <title>The Global Catalogue of Microorganisms (GCM) 10K type strain sequencing project: providing services to taxonomists for standard genome sequencing and annotation.</title>
        <authorList>
            <consortium name="The Broad Institute Genomics Platform"/>
            <consortium name="The Broad Institute Genome Sequencing Center for Infectious Disease"/>
            <person name="Wu L."/>
            <person name="Ma J."/>
        </authorList>
    </citation>
    <scope>NUCLEOTIDE SEQUENCE [LARGE SCALE GENOMIC DNA]</scope>
    <source>
        <strain evidence="10">JCM 19015</strain>
    </source>
</reference>
<evidence type="ECO:0000313" key="10">
    <source>
        <dbReference type="Proteomes" id="UP001500121"/>
    </source>
</evidence>
<dbReference type="EMBL" id="BAABLP010000009">
    <property type="protein sequence ID" value="GAA4756188.1"/>
    <property type="molecule type" value="Genomic_DNA"/>
</dbReference>
<comment type="caution">
    <text evidence="9">The sequence shown here is derived from an EMBL/GenBank/DDBJ whole genome shotgun (WGS) entry which is preliminary data.</text>
</comment>
<evidence type="ECO:0000256" key="4">
    <source>
        <dbReference type="ARBA" id="ARBA00022989"/>
    </source>
</evidence>
<evidence type="ECO:0000256" key="3">
    <source>
        <dbReference type="ARBA" id="ARBA00022692"/>
    </source>
</evidence>
<keyword evidence="5 7" id="KW-0472">Membrane</keyword>
<dbReference type="InterPro" id="IPR027379">
    <property type="entry name" value="CLS_N"/>
</dbReference>
<evidence type="ECO:0000256" key="5">
    <source>
        <dbReference type="ARBA" id="ARBA00023136"/>
    </source>
</evidence>
<evidence type="ECO:0000256" key="1">
    <source>
        <dbReference type="ARBA" id="ARBA00004651"/>
    </source>
</evidence>
<dbReference type="RefSeq" id="WP_345482341.1">
    <property type="nucleotide sequence ID" value="NZ_BAABLP010000009.1"/>
</dbReference>